<evidence type="ECO:0000256" key="2">
    <source>
        <dbReference type="ARBA" id="ARBA00023134"/>
    </source>
</evidence>
<dbReference type="GO" id="GO:0005525">
    <property type="term" value="F:GTP binding"/>
    <property type="evidence" value="ECO:0007669"/>
    <property type="project" value="UniProtKB-KW"/>
</dbReference>
<protein>
    <submittedName>
        <fullName evidence="6">Uncharacterized protein</fullName>
    </submittedName>
</protein>
<dbReference type="InterPro" id="IPR027417">
    <property type="entry name" value="P-loop_NTPase"/>
</dbReference>
<dbReference type="SMART" id="SM00178">
    <property type="entry name" value="SAR"/>
    <property type="match status" value="1"/>
</dbReference>
<evidence type="ECO:0000313" key="7">
    <source>
        <dbReference type="Proteomes" id="UP001283361"/>
    </source>
</evidence>
<dbReference type="AlphaFoldDB" id="A0AAE1BC17"/>
<evidence type="ECO:0000256" key="4">
    <source>
        <dbReference type="PIRSR" id="PIRSR606689-2"/>
    </source>
</evidence>
<organism evidence="6 7">
    <name type="scientific">Elysia crispata</name>
    <name type="common">lettuce slug</name>
    <dbReference type="NCBI Taxonomy" id="231223"/>
    <lineage>
        <taxon>Eukaryota</taxon>
        <taxon>Metazoa</taxon>
        <taxon>Spiralia</taxon>
        <taxon>Lophotrochozoa</taxon>
        <taxon>Mollusca</taxon>
        <taxon>Gastropoda</taxon>
        <taxon>Heterobranchia</taxon>
        <taxon>Euthyneura</taxon>
        <taxon>Panpulmonata</taxon>
        <taxon>Sacoglossa</taxon>
        <taxon>Placobranchoidea</taxon>
        <taxon>Plakobranchidae</taxon>
        <taxon>Elysia</taxon>
    </lineage>
</organism>
<dbReference type="SUPFAM" id="SSF52540">
    <property type="entry name" value="P-loop containing nucleoside triphosphate hydrolases"/>
    <property type="match status" value="1"/>
</dbReference>
<dbReference type="PRINTS" id="PR00328">
    <property type="entry name" value="SAR1GTPBP"/>
</dbReference>
<feature type="binding site" evidence="3">
    <location>
        <position position="62"/>
    </location>
    <ligand>
        <name>GTP</name>
        <dbReference type="ChEBI" id="CHEBI:37565"/>
    </ligand>
</feature>
<dbReference type="InterPro" id="IPR005225">
    <property type="entry name" value="Small_GTP-bd"/>
</dbReference>
<name>A0AAE1BC17_9GAST</name>
<dbReference type="GO" id="GO:0003924">
    <property type="term" value="F:GTPase activity"/>
    <property type="evidence" value="ECO:0007669"/>
    <property type="project" value="InterPro"/>
</dbReference>
<dbReference type="PANTHER" id="PTHR11711">
    <property type="entry name" value="ADP RIBOSYLATION FACTOR-RELATED"/>
    <property type="match status" value="1"/>
</dbReference>
<feature type="binding site" evidence="4">
    <location>
        <position position="26"/>
    </location>
    <ligand>
        <name>Mg(2+)</name>
        <dbReference type="ChEBI" id="CHEBI:18420"/>
    </ligand>
</feature>
<dbReference type="InterPro" id="IPR024156">
    <property type="entry name" value="Small_GTPase_ARF"/>
</dbReference>
<dbReference type="InterPro" id="IPR006689">
    <property type="entry name" value="Small_GTPase_ARF/SAR"/>
</dbReference>
<evidence type="ECO:0000256" key="1">
    <source>
        <dbReference type="ARBA" id="ARBA00022741"/>
    </source>
</evidence>
<keyword evidence="4" id="KW-0460">Magnesium</keyword>
<keyword evidence="2 3" id="KW-0342">GTP-binding</keyword>
<dbReference type="EMBL" id="JAWDGP010000113">
    <property type="protein sequence ID" value="KAK3803558.1"/>
    <property type="molecule type" value="Genomic_DNA"/>
</dbReference>
<comment type="similarity">
    <text evidence="5">Belongs to the small GTPase superfamily. Arf family.</text>
</comment>
<dbReference type="GO" id="GO:0046872">
    <property type="term" value="F:metal ion binding"/>
    <property type="evidence" value="ECO:0007669"/>
    <property type="project" value="UniProtKB-KW"/>
</dbReference>
<dbReference type="Pfam" id="PF00025">
    <property type="entry name" value="Arf"/>
    <property type="match status" value="1"/>
</dbReference>
<dbReference type="Proteomes" id="UP001283361">
    <property type="component" value="Unassembled WGS sequence"/>
</dbReference>
<feature type="binding site" evidence="4">
    <location>
        <position position="43"/>
    </location>
    <ligand>
        <name>Mg(2+)</name>
        <dbReference type="ChEBI" id="CHEBI:18420"/>
    </ligand>
</feature>
<evidence type="ECO:0000256" key="5">
    <source>
        <dbReference type="RuleBase" id="RU003925"/>
    </source>
</evidence>
<sequence>MGNSFTKRRHNRDIILMQGLSNSGKTSMLFKLRFDEELQVVDSLRESIDIHGMTLTFWDLYGREKERPMIRIYYSMTKGFIYVIDSSDGEQLDTALEELVQYILLDEETAGTVVMVLANKQDIPGAMTALEIQEALKEKYNFSSSSASAHTVFVRACSVKTMEGVNEAFEDFAEQLQLRDAGKVRRGLLPLVGDEGDVKDGKHGTFDTKDQKESLARAKVKKFLKNPFCLFKVTE</sequence>
<proteinExistence type="inferred from homology"/>
<feature type="binding site" evidence="3">
    <location>
        <begin position="19"/>
        <end position="26"/>
    </location>
    <ligand>
        <name>GTP</name>
        <dbReference type="ChEBI" id="CHEBI:37565"/>
    </ligand>
</feature>
<comment type="caution">
    <text evidence="6">The sequence shown here is derived from an EMBL/GenBank/DDBJ whole genome shotgun (WGS) entry which is preliminary data.</text>
</comment>
<evidence type="ECO:0000256" key="3">
    <source>
        <dbReference type="PIRSR" id="PIRSR606689-1"/>
    </source>
</evidence>
<dbReference type="SMART" id="SM00177">
    <property type="entry name" value="ARF"/>
    <property type="match status" value="1"/>
</dbReference>
<evidence type="ECO:0000313" key="6">
    <source>
        <dbReference type="EMBL" id="KAK3803558.1"/>
    </source>
</evidence>
<dbReference type="PROSITE" id="PS51417">
    <property type="entry name" value="ARF"/>
    <property type="match status" value="1"/>
</dbReference>
<dbReference type="NCBIfam" id="TIGR00231">
    <property type="entry name" value="small_GTP"/>
    <property type="match status" value="1"/>
</dbReference>
<accession>A0AAE1BC17</accession>
<reference evidence="6" key="1">
    <citation type="journal article" date="2023" name="G3 (Bethesda)">
        <title>A reference genome for the long-term kleptoplast-retaining sea slug Elysia crispata morphotype clarki.</title>
        <authorList>
            <person name="Eastman K.E."/>
            <person name="Pendleton A.L."/>
            <person name="Shaikh M.A."/>
            <person name="Suttiyut T."/>
            <person name="Ogas R."/>
            <person name="Tomko P."/>
            <person name="Gavelis G."/>
            <person name="Widhalm J.R."/>
            <person name="Wisecaver J.H."/>
        </authorList>
    </citation>
    <scope>NUCLEOTIDE SEQUENCE</scope>
    <source>
        <strain evidence="6">ECLA1</strain>
    </source>
</reference>
<keyword evidence="4" id="KW-0479">Metal-binding</keyword>
<keyword evidence="1 3" id="KW-0547">Nucleotide-binding</keyword>
<keyword evidence="7" id="KW-1185">Reference proteome</keyword>
<dbReference type="Gene3D" id="3.40.50.300">
    <property type="entry name" value="P-loop containing nucleotide triphosphate hydrolases"/>
    <property type="match status" value="1"/>
</dbReference>
<gene>
    <name evidence="6" type="ORF">RRG08_023278</name>
</gene>
<feature type="binding site" evidence="3">
    <location>
        <begin position="119"/>
        <end position="122"/>
    </location>
    <ligand>
        <name>GTP</name>
        <dbReference type="ChEBI" id="CHEBI:37565"/>
    </ligand>
</feature>